<gene>
    <name evidence="3" type="ORF">GQ602_000954</name>
</gene>
<dbReference type="PANTHER" id="PTHR41807">
    <property type="entry name" value="GLUTATHIONE TRANSFERASE 3"/>
    <property type="match status" value="1"/>
</dbReference>
<dbReference type="PANTHER" id="PTHR41807:SF1">
    <property type="entry name" value="GLUTATHIONE TRANSFERASE 3"/>
    <property type="match status" value="1"/>
</dbReference>
<keyword evidence="4" id="KW-1185">Reference proteome</keyword>
<keyword evidence="2" id="KW-1133">Transmembrane helix</keyword>
<feature type="transmembrane region" description="Helical" evidence="2">
    <location>
        <begin position="234"/>
        <end position="256"/>
    </location>
</feature>
<keyword evidence="2" id="KW-0472">Membrane</keyword>
<evidence type="ECO:0000313" key="4">
    <source>
        <dbReference type="Proteomes" id="UP000562929"/>
    </source>
</evidence>
<feature type="transmembrane region" description="Helical" evidence="2">
    <location>
        <begin position="312"/>
        <end position="330"/>
    </location>
</feature>
<evidence type="ECO:0000256" key="1">
    <source>
        <dbReference type="SAM" id="MobiDB-lite"/>
    </source>
</evidence>
<comment type="caution">
    <text evidence="3">The sequence shown here is derived from an EMBL/GenBank/DDBJ whole genome shotgun (WGS) entry which is preliminary data.</text>
</comment>
<dbReference type="OrthoDB" id="4034134at2759"/>
<dbReference type="AlphaFoldDB" id="A0A8H4QD50"/>
<dbReference type="InterPro" id="IPR038872">
    <property type="entry name" value="Put_GTT3"/>
</dbReference>
<organism evidence="3 4">
    <name type="scientific">Ophiocordyceps camponoti-floridani</name>
    <dbReference type="NCBI Taxonomy" id="2030778"/>
    <lineage>
        <taxon>Eukaryota</taxon>
        <taxon>Fungi</taxon>
        <taxon>Dikarya</taxon>
        <taxon>Ascomycota</taxon>
        <taxon>Pezizomycotina</taxon>
        <taxon>Sordariomycetes</taxon>
        <taxon>Hypocreomycetidae</taxon>
        <taxon>Hypocreales</taxon>
        <taxon>Ophiocordycipitaceae</taxon>
        <taxon>Ophiocordyceps</taxon>
    </lineage>
</organism>
<feature type="region of interest" description="Disordered" evidence="1">
    <location>
        <begin position="68"/>
        <end position="133"/>
    </location>
</feature>
<evidence type="ECO:0000313" key="3">
    <source>
        <dbReference type="EMBL" id="KAF4595341.1"/>
    </source>
</evidence>
<name>A0A8H4QD50_9HYPO</name>
<sequence length="336" mass="35733">MASWLNRQRKSELLELAESLGMTDVDGLKKTELEVAIDEFIPRHAVALAGRSDLAGYFASRSRALGSPVKRAVTTTAEESDGGKTSRGSRRRARASVMVAPIEASPAATSSEEESSEKSSVMRTPPPSLSLAPALPATPADVALAVERSTTAMRRRVSMMYRESGLPSASRTARQTLGSVNTVILCVATVELVFIRAEILSDRYAFTVPALPALGTDAYPVSLPDMFLLLTSSFWIPASTWILTVVLLPCLAGYLFNLRATASPPANEAAVIDPLVYSIAKALVAYIVYGHGATLGLLNLGAVERLEGAVCGGYRGVLIGTAVTALFSLYDAVLRR</sequence>
<feature type="transmembrane region" description="Helical" evidence="2">
    <location>
        <begin position="276"/>
        <end position="300"/>
    </location>
</feature>
<evidence type="ECO:0000256" key="2">
    <source>
        <dbReference type="SAM" id="Phobius"/>
    </source>
</evidence>
<dbReference type="EMBL" id="JAACLJ010000001">
    <property type="protein sequence ID" value="KAF4595341.1"/>
    <property type="molecule type" value="Genomic_DNA"/>
</dbReference>
<dbReference type="Proteomes" id="UP000562929">
    <property type="component" value="Unassembled WGS sequence"/>
</dbReference>
<keyword evidence="2" id="KW-0812">Transmembrane</keyword>
<accession>A0A8H4QD50</accession>
<dbReference type="GO" id="GO:0016020">
    <property type="term" value="C:membrane"/>
    <property type="evidence" value="ECO:0007669"/>
    <property type="project" value="TreeGrafter"/>
</dbReference>
<proteinExistence type="predicted"/>
<protein>
    <submittedName>
        <fullName evidence="3">Cupin -type protein</fullName>
    </submittedName>
</protein>
<reference evidence="3 4" key="1">
    <citation type="journal article" date="2020" name="G3 (Bethesda)">
        <title>Genetic Underpinnings of Host Manipulation by Ophiocordyceps as Revealed by Comparative Transcriptomics.</title>
        <authorList>
            <person name="Will I."/>
            <person name="Das B."/>
            <person name="Trinh T."/>
            <person name="Brachmann A."/>
            <person name="Ohm R.A."/>
            <person name="de Bekker C."/>
        </authorList>
    </citation>
    <scope>NUCLEOTIDE SEQUENCE [LARGE SCALE GENOMIC DNA]</scope>
    <source>
        <strain evidence="3 4">EC05</strain>
    </source>
</reference>